<accession>A0ACC0FYV3</accession>
<proteinExistence type="predicted"/>
<organism evidence="1 2">
    <name type="scientific">Camellia lanceoleosa</name>
    <dbReference type="NCBI Taxonomy" id="1840588"/>
    <lineage>
        <taxon>Eukaryota</taxon>
        <taxon>Viridiplantae</taxon>
        <taxon>Streptophyta</taxon>
        <taxon>Embryophyta</taxon>
        <taxon>Tracheophyta</taxon>
        <taxon>Spermatophyta</taxon>
        <taxon>Magnoliopsida</taxon>
        <taxon>eudicotyledons</taxon>
        <taxon>Gunneridae</taxon>
        <taxon>Pentapetalae</taxon>
        <taxon>asterids</taxon>
        <taxon>Ericales</taxon>
        <taxon>Theaceae</taxon>
        <taxon>Camellia</taxon>
    </lineage>
</organism>
<sequence length="205" mass="22677">MVHCLYRFKPSVTHDPFNPQVPSHEKLVSEFNQSNSSAIPTQLRCKPVEIPDKPTDFIDGLYAVCGAGSSCLQHGFAIHVYTANKSMDNRSSCNTDGDFLIVPQKGRLWIRTECGRLQVCPGEIVLLPQGFYFPANLLQLVLHHRSASWAQGTLHCLSLVECLRISDSGLKRVLECNAGLTKLNVPGYVSLSVEGILCNYMALFP</sequence>
<comment type="caution">
    <text evidence="1">The sequence shown here is derived from an EMBL/GenBank/DDBJ whole genome shotgun (WGS) entry which is preliminary data.</text>
</comment>
<evidence type="ECO:0000313" key="1">
    <source>
        <dbReference type="EMBL" id="KAI7993473.1"/>
    </source>
</evidence>
<name>A0ACC0FYV3_9ERIC</name>
<dbReference type="Proteomes" id="UP001060215">
    <property type="component" value="Chromosome 12"/>
</dbReference>
<gene>
    <name evidence="1" type="ORF">LOK49_LG11G00794</name>
</gene>
<protein>
    <submittedName>
        <fullName evidence="1">Homogentisate 1,2-dioxygenase</fullName>
    </submittedName>
</protein>
<evidence type="ECO:0000313" key="2">
    <source>
        <dbReference type="Proteomes" id="UP001060215"/>
    </source>
</evidence>
<dbReference type="EMBL" id="CM045769">
    <property type="protein sequence ID" value="KAI7993473.1"/>
    <property type="molecule type" value="Genomic_DNA"/>
</dbReference>
<keyword evidence="2" id="KW-1185">Reference proteome</keyword>
<reference evidence="1 2" key="1">
    <citation type="journal article" date="2022" name="Plant J.">
        <title>Chromosome-level genome of Camellia lanceoleosa provides a valuable resource for understanding genome evolution and self-incompatibility.</title>
        <authorList>
            <person name="Gong W."/>
            <person name="Xiao S."/>
            <person name="Wang L."/>
            <person name="Liao Z."/>
            <person name="Chang Y."/>
            <person name="Mo W."/>
            <person name="Hu G."/>
            <person name="Li W."/>
            <person name="Zhao G."/>
            <person name="Zhu H."/>
            <person name="Hu X."/>
            <person name="Ji K."/>
            <person name="Xiang X."/>
            <person name="Song Q."/>
            <person name="Yuan D."/>
            <person name="Jin S."/>
            <person name="Zhang L."/>
        </authorList>
    </citation>
    <scope>NUCLEOTIDE SEQUENCE [LARGE SCALE GENOMIC DNA]</scope>
    <source>
        <strain evidence="1">SQ_2022a</strain>
    </source>
</reference>